<reference evidence="1" key="1">
    <citation type="submission" date="2020-05" db="EMBL/GenBank/DDBJ databases">
        <title>Large-scale comparative analyses of tick genomes elucidate their genetic diversity and vector capacities.</title>
        <authorList>
            <person name="Jia N."/>
            <person name="Wang J."/>
            <person name="Shi W."/>
            <person name="Du L."/>
            <person name="Sun Y."/>
            <person name="Zhan W."/>
            <person name="Jiang J."/>
            <person name="Wang Q."/>
            <person name="Zhang B."/>
            <person name="Ji P."/>
            <person name="Sakyi L.B."/>
            <person name="Cui X."/>
            <person name="Yuan T."/>
            <person name="Jiang B."/>
            <person name="Yang W."/>
            <person name="Lam T.T.-Y."/>
            <person name="Chang Q."/>
            <person name="Ding S."/>
            <person name="Wang X."/>
            <person name="Zhu J."/>
            <person name="Ruan X."/>
            <person name="Zhao L."/>
            <person name="Wei J."/>
            <person name="Que T."/>
            <person name="Du C."/>
            <person name="Cheng J."/>
            <person name="Dai P."/>
            <person name="Han X."/>
            <person name="Huang E."/>
            <person name="Gao Y."/>
            <person name="Liu J."/>
            <person name="Shao H."/>
            <person name="Ye R."/>
            <person name="Li L."/>
            <person name="Wei W."/>
            <person name="Wang X."/>
            <person name="Wang C."/>
            <person name="Yang T."/>
            <person name="Huo Q."/>
            <person name="Li W."/>
            <person name="Guo W."/>
            <person name="Chen H."/>
            <person name="Zhou L."/>
            <person name="Ni X."/>
            <person name="Tian J."/>
            <person name="Zhou Y."/>
            <person name="Sheng Y."/>
            <person name="Liu T."/>
            <person name="Pan Y."/>
            <person name="Xia L."/>
            <person name="Li J."/>
            <person name="Zhao F."/>
            <person name="Cao W."/>
        </authorList>
    </citation>
    <scope>NUCLEOTIDE SEQUENCE</scope>
    <source>
        <strain evidence="1">Hyas-2018</strain>
    </source>
</reference>
<gene>
    <name evidence="1" type="ORF">HPB50_011404</name>
</gene>
<keyword evidence="2" id="KW-1185">Reference proteome</keyword>
<evidence type="ECO:0000313" key="2">
    <source>
        <dbReference type="Proteomes" id="UP000821845"/>
    </source>
</evidence>
<proteinExistence type="predicted"/>
<dbReference type="EMBL" id="CM023483">
    <property type="protein sequence ID" value="KAH6935892.1"/>
    <property type="molecule type" value="Genomic_DNA"/>
</dbReference>
<evidence type="ECO:0000313" key="1">
    <source>
        <dbReference type="EMBL" id="KAH6935892.1"/>
    </source>
</evidence>
<organism evidence="1 2">
    <name type="scientific">Hyalomma asiaticum</name>
    <name type="common">Tick</name>
    <dbReference type="NCBI Taxonomy" id="266040"/>
    <lineage>
        <taxon>Eukaryota</taxon>
        <taxon>Metazoa</taxon>
        <taxon>Ecdysozoa</taxon>
        <taxon>Arthropoda</taxon>
        <taxon>Chelicerata</taxon>
        <taxon>Arachnida</taxon>
        <taxon>Acari</taxon>
        <taxon>Parasitiformes</taxon>
        <taxon>Ixodida</taxon>
        <taxon>Ixodoidea</taxon>
        <taxon>Ixodidae</taxon>
        <taxon>Hyalomminae</taxon>
        <taxon>Hyalomma</taxon>
    </lineage>
</organism>
<comment type="caution">
    <text evidence="1">The sequence shown here is derived from an EMBL/GenBank/DDBJ whole genome shotgun (WGS) entry which is preliminary data.</text>
</comment>
<sequence length="151" mass="16023">MGDDALLRTLQHRYIATGPRPDYRDCPYQEVTELDADITEAEKLPPSLAPPPSSLAPTFRQVLEDQVSEVIRSPSAAPPSAPSPLSYAEVAARPSPSTFSPSPFSAPPRPVPPVTPPDQQLARVPGVRPTFALCATSAASLGTWHGSVTVD</sequence>
<accession>A0ACB7SPB4</accession>
<dbReference type="Proteomes" id="UP000821845">
    <property type="component" value="Chromosome 3"/>
</dbReference>
<name>A0ACB7SPB4_HYAAI</name>
<protein>
    <submittedName>
        <fullName evidence="1">Uncharacterized protein</fullName>
    </submittedName>
</protein>